<organism evidence="6 7">
    <name type="scientific">Fusobacterium gonidiaformans 3-1-5R</name>
    <dbReference type="NCBI Taxonomy" id="469605"/>
    <lineage>
        <taxon>Bacteria</taxon>
        <taxon>Fusobacteriati</taxon>
        <taxon>Fusobacteriota</taxon>
        <taxon>Fusobacteriia</taxon>
        <taxon>Fusobacteriales</taxon>
        <taxon>Fusobacteriaceae</taxon>
        <taxon>Fusobacterium</taxon>
    </lineage>
</organism>
<evidence type="ECO:0000313" key="6">
    <source>
        <dbReference type="EMBL" id="EFS22171.1"/>
    </source>
</evidence>
<dbReference type="Gene3D" id="3.40.50.300">
    <property type="entry name" value="P-loop containing nucleotide triphosphate hydrolases"/>
    <property type="match status" value="2"/>
</dbReference>
<accession>E5BI48</accession>
<dbReference type="PANTHER" id="PTHR30121">
    <property type="entry name" value="UNCHARACTERIZED PROTEIN YJGR-RELATED"/>
    <property type="match status" value="1"/>
</dbReference>
<reference evidence="6 7" key="1">
    <citation type="submission" date="2009-02" db="EMBL/GenBank/DDBJ databases">
        <title>The Genome Sequence of Fusobacterium sp. 3_1_5R.</title>
        <authorList>
            <consortium name="The Broad Institute Genome Sequencing Platform"/>
            <person name="Ward D."/>
            <person name="Young S.K."/>
            <person name="Kodira C.D."/>
            <person name="Zeng Q."/>
            <person name="Koehrsen M."/>
            <person name="Alvarado L."/>
            <person name="Berlin A."/>
            <person name="Borenstein D."/>
            <person name="Chen Z."/>
            <person name="Engels R."/>
            <person name="Freedman E."/>
            <person name="Gellesch M."/>
            <person name="Goldberg J."/>
            <person name="Griggs A."/>
            <person name="Gujja S."/>
            <person name="Heiman D."/>
            <person name="Hepburn T."/>
            <person name="Howarth C."/>
            <person name="Jen D."/>
            <person name="Larson L."/>
            <person name="Lewis B."/>
            <person name="Mehta T."/>
            <person name="Park D."/>
            <person name="Pearson M."/>
            <person name="Roberts A."/>
            <person name="Saif S."/>
            <person name="Shea T."/>
            <person name="Shenoy N."/>
            <person name="Sisk P."/>
            <person name="Stolte C."/>
            <person name="Sykes S."/>
            <person name="Walk T."/>
            <person name="White J."/>
            <person name="Yandava C."/>
            <person name="Allen-Vercoe E."/>
            <person name="Strauss J."/>
            <person name="Ambrose C."/>
            <person name="Lander E."/>
            <person name="Nusbaum C."/>
            <person name="Galagan J."/>
            <person name="Birren B."/>
        </authorList>
    </citation>
    <scope>NUCLEOTIDE SEQUENCE [LARGE SCALE GENOMIC DNA]</scope>
    <source>
        <strain evidence="6 7">3_1_5R</strain>
    </source>
</reference>
<feature type="domain" description="TraG P-loop" evidence="5">
    <location>
        <begin position="606"/>
        <end position="760"/>
    </location>
</feature>
<dbReference type="InterPro" id="IPR043964">
    <property type="entry name" value="P-loop_TraG"/>
</dbReference>
<dbReference type="AlphaFoldDB" id="E5BI48"/>
<dbReference type="BioCyc" id="FSP469605-HMP:GTSP-1711-MONOMER"/>
<dbReference type="HOGENOM" id="CLU_008341_1_0_0"/>
<name>E5BI48_9FUSO</name>
<dbReference type="Proteomes" id="UP000002975">
    <property type="component" value="Unassembled WGS sequence"/>
</dbReference>
<evidence type="ECO:0000259" key="5">
    <source>
        <dbReference type="Pfam" id="PF19044"/>
    </source>
</evidence>
<keyword evidence="7" id="KW-1185">Reference proteome</keyword>
<gene>
    <name evidence="6" type="ORF">FSBG_01668</name>
</gene>
<dbReference type="InterPro" id="IPR027417">
    <property type="entry name" value="P-loop_NTPase"/>
</dbReference>
<dbReference type="Pfam" id="PF03135">
    <property type="entry name" value="CagE_TrbE_VirB"/>
    <property type="match status" value="1"/>
</dbReference>
<evidence type="ECO:0000259" key="4">
    <source>
        <dbReference type="Pfam" id="PF03135"/>
    </source>
</evidence>
<dbReference type="InterPro" id="IPR051162">
    <property type="entry name" value="T4SS_component"/>
</dbReference>
<dbReference type="InterPro" id="IPR018145">
    <property type="entry name" value="CagE_TrbE_VirB_cntrl_dom"/>
</dbReference>
<protein>
    <submittedName>
        <fullName evidence="6">Type IV secretion/conjugal transfer ATPase, VirB4 family</fullName>
    </submittedName>
</protein>
<sequence length="843" mass="97530">MPYVSIDENKNYEVRTTDSLGEERVENFPIVYLKDGSYQTTFQFRGKDLDSCTVYELLSITSRMNNTLKQLNADWTIHVHAIRKKIKKYNKKEGIQNIPIKIIELEREEFFKSGHHYESDYYITFTWLTPTDQLQKAKSLFFKKTDQEVIINFVEEHLKYYNQELTKIYALLSDILQECRILSIDEVVSFYHSLVSDNPELQLKAPRAFYYKGELIATGNLIEKYKETLQQEEIRTELLPVLLDSYLYDSGITGGIEPKIGKYHIRTVSLLKYPGDAIVGILDELNRVNIEYDWCSRYIMMDTLTAKKELEKYFDRWDSARESFKTLLKTSLFKMEGKENDAAASRAWQIRKEKANLEQDYNTVGYYTFTVVLKGENKAEVEKRALLVKTILNAKGFTAKIENFNALEAYLSTMPGNLLNVRKPLQNSLVFGNLLPLNAVWAGDAWNKHLNTPPLLYCQTIGNTPFRLNLHFGDVGHTIIIGPTGAGKSVLLATLHAQFLAYPKAKVIAFDRGASTRVLNKAAGGVFYDLGEDNIRFQPLRYCDQEKEREWCQEWILGLLEENTLTITPDIQTYVWKALTNLAKLPIEKRTMNSFVDLVGGQSRDIKNALQSYYGKGPFAKYFDGNEEFLQESLYTVFEMEKVMEHKNVITPLMEYLFHLIDTKMIDGISPMLLTLDEGWAFLKNKRFSGKIEDWERTLRKKNVSIVFTTQNPDEVLESDIKAAILNQCYTRIFLPNPNAKAEIQAGYYKIFGLNDTEIDILQNSTPKKQYYFKNPKGSRLFELALSPLELCYLANSSGKDQEKCKELSNLSQKEFNKQWLNYRGFYGDDIVDRLEEIIKEEC</sequence>
<evidence type="ECO:0000256" key="1">
    <source>
        <dbReference type="ARBA" id="ARBA00006512"/>
    </source>
</evidence>
<dbReference type="GO" id="GO:0005524">
    <property type="term" value="F:ATP binding"/>
    <property type="evidence" value="ECO:0007669"/>
    <property type="project" value="UniProtKB-KW"/>
</dbReference>
<feature type="domain" description="CagE TrbE VirB component of type IV transporter system central" evidence="4">
    <location>
        <begin position="180"/>
        <end position="418"/>
    </location>
</feature>
<dbReference type="PANTHER" id="PTHR30121:SF12">
    <property type="entry name" value="TYPE IV SECRETION SYSTEM PROTEIN CAGE"/>
    <property type="match status" value="1"/>
</dbReference>
<proteinExistence type="inferred from homology"/>
<dbReference type="Pfam" id="PF19044">
    <property type="entry name" value="P-loop_TraG"/>
    <property type="match status" value="1"/>
</dbReference>
<evidence type="ECO:0000256" key="3">
    <source>
        <dbReference type="ARBA" id="ARBA00022840"/>
    </source>
</evidence>
<comment type="similarity">
    <text evidence="1">Belongs to the TrbE/VirB4 family.</text>
</comment>
<keyword evidence="2" id="KW-0547">Nucleotide-binding</keyword>
<evidence type="ECO:0000256" key="2">
    <source>
        <dbReference type="ARBA" id="ARBA00022741"/>
    </source>
</evidence>
<evidence type="ECO:0000313" key="7">
    <source>
        <dbReference type="Proteomes" id="UP000002975"/>
    </source>
</evidence>
<dbReference type="EMBL" id="GG657974">
    <property type="protein sequence ID" value="EFS22171.1"/>
    <property type="molecule type" value="Genomic_DNA"/>
</dbReference>
<keyword evidence="3" id="KW-0067">ATP-binding</keyword>
<dbReference type="SUPFAM" id="SSF52540">
    <property type="entry name" value="P-loop containing nucleoside triphosphate hydrolases"/>
    <property type="match status" value="1"/>
</dbReference>